<dbReference type="SUPFAM" id="SSF56672">
    <property type="entry name" value="DNA/RNA polymerases"/>
    <property type="match status" value="1"/>
</dbReference>
<dbReference type="Pfam" id="PF00078">
    <property type="entry name" value="RVT_1"/>
    <property type="match status" value="1"/>
</dbReference>
<dbReference type="AlphaFoldDB" id="A0AAW2JDE2"/>
<dbReference type="InterPro" id="IPR026960">
    <property type="entry name" value="RVT-Znf"/>
</dbReference>
<dbReference type="Gene3D" id="3.60.10.10">
    <property type="entry name" value="Endonuclease/exonuclease/phosphatase"/>
    <property type="match status" value="1"/>
</dbReference>
<evidence type="ECO:0000259" key="1">
    <source>
        <dbReference type="PROSITE" id="PS50878"/>
    </source>
</evidence>
<reference evidence="2" key="1">
    <citation type="submission" date="2020-06" db="EMBL/GenBank/DDBJ databases">
        <authorList>
            <person name="Li T."/>
            <person name="Hu X."/>
            <person name="Zhang T."/>
            <person name="Song X."/>
            <person name="Zhang H."/>
            <person name="Dai N."/>
            <person name="Sheng W."/>
            <person name="Hou X."/>
            <person name="Wei L."/>
        </authorList>
    </citation>
    <scope>NUCLEOTIDE SEQUENCE</scope>
    <source>
        <strain evidence="2">G02</strain>
        <tissue evidence="2">Leaf</tissue>
    </source>
</reference>
<dbReference type="GO" id="GO:0003824">
    <property type="term" value="F:catalytic activity"/>
    <property type="evidence" value="ECO:0007669"/>
    <property type="project" value="InterPro"/>
</dbReference>
<dbReference type="EMBL" id="JACGWJ010000441">
    <property type="protein sequence ID" value="KAL0292354.1"/>
    <property type="molecule type" value="Genomic_DNA"/>
</dbReference>
<reference evidence="2" key="2">
    <citation type="journal article" date="2024" name="Plant">
        <title>Genomic evolution and insights into agronomic trait innovations of Sesamum species.</title>
        <authorList>
            <person name="Miao H."/>
            <person name="Wang L."/>
            <person name="Qu L."/>
            <person name="Liu H."/>
            <person name="Sun Y."/>
            <person name="Le M."/>
            <person name="Wang Q."/>
            <person name="Wei S."/>
            <person name="Zheng Y."/>
            <person name="Lin W."/>
            <person name="Duan Y."/>
            <person name="Cao H."/>
            <person name="Xiong S."/>
            <person name="Wang X."/>
            <person name="Wei L."/>
            <person name="Li C."/>
            <person name="Ma Q."/>
            <person name="Ju M."/>
            <person name="Zhao R."/>
            <person name="Li G."/>
            <person name="Mu C."/>
            <person name="Tian Q."/>
            <person name="Mei H."/>
            <person name="Zhang T."/>
            <person name="Gao T."/>
            <person name="Zhang H."/>
        </authorList>
    </citation>
    <scope>NUCLEOTIDE SEQUENCE</scope>
    <source>
        <strain evidence="2">G02</strain>
    </source>
</reference>
<sequence>MINIAVWNVRGLNSIAHRHAVAQLVRDRGVQFLGILETRVRRGNIQSVRAGLLPNWSWFDDYTGPGGRIWLAWDAVEVSVEVLTVGEQFVHCRLGNRRTSSTCLITVVYGECDPVRRRLLWAELLTISSAIVDSPWCALGDFNITIDESESLGGTADISQAMTEFRECLMDAALIHLPFTGCPFTWHNCSSGSRSLWRRLDRALVNDTWLEKWPNSSYLSALPQTSDHSPLILLGAERRLTGGVFRFDNFLTSQPGFLTSVRQVWRHRIYGTAMYGVTRKLKALKPVFRAQRKAKGDLAQNVCLAKGFLEKAQGLLDEFKDDFLLQLVQWCRTVYCRAVVMEDNMLRQRAKLRWLKDGDRCTRVFFRKINATRAKMRVFQITSAAGEVLTETDQVASEFLSYYKILLGGVQQHRVLNLEFLQSHLKYTLSPVEAEALILPISSGEIKEVFFDISEDSAPGPDGFTSSFFKAAWPEIGEDICAAVKEFFLSGRLLKQINATVLVLIPKVQTPTRVSEFRPIACCNVLYKAISKILVRRMQQVLHSLVDFSQNAFVPGRSIADNILLAQELLSGYNQTRLPKRCTIKIDIQKAYDSVRWDFLLETLHLFKFPLQFISWIEQCVTTAAFSIALNGQLHGFFKGTKGLRQGDPSSPYLFVLVMELFHVLLHLRIHTAGDFQFHWKCADLRIVNLCFADDVLLFCAGDVPSVRRLKEVFEEFAALSGLQINPGKSTVILSRAVQQERQDILNTLGFQEGCLPIKYLGVPLTASRLTVADCQPILNKITSRLAGWTHLNLSLAGRAQLLKSVLGSLHMYWASVFLLPKSIIRGIEQLMRSFLWKGNSGSGLAKVSWAQICKPKEEGGLGIQRLSHMNLALLMKHVWRILQEDQTSIWVSWVLRYRLRNQPIWTVNISSASWSWRKLVKASFLLKEGLDYRVGDGHKFRLWTDLWHPRGPLIHHFPRGPTITGLPVDSQLQSVIHQGHWCWPSASDLDIQRIMDELPPIFPQQTDSILWKPGKFNTKSVLKFLQPPSPRVGWYQLMGGKFGLPRHEFILWLAILERLSTLDRIWASPTGQKCVLCGGQQRETHDHLFFHCSFTRRCLDILKCRARFCWPNRGWQIDILWAATRWRGRHFLNQASCALLASLVYNIWRERNSRIFQNIGASAESVAFRALEEVRQRIISVQLKPSLQRLVLFRVWQIPWD</sequence>
<name>A0AAW2JDE2_SESRA</name>
<dbReference type="SUPFAM" id="SSF56219">
    <property type="entry name" value="DNase I-like"/>
    <property type="match status" value="1"/>
</dbReference>
<comment type="caution">
    <text evidence="2">The sequence shown here is derived from an EMBL/GenBank/DDBJ whole genome shotgun (WGS) entry which is preliminary data.</text>
</comment>
<accession>A0AAW2JDE2</accession>
<dbReference type="InterPro" id="IPR000477">
    <property type="entry name" value="RT_dom"/>
</dbReference>
<dbReference type="InterPro" id="IPR036691">
    <property type="entry name" value="Endo/exonu/phosph_ase_sf"/>
</dbReference>
<dbReference type="PANTHER" id="PTHR33116:SF80">
    <property type="entry name" value="REVERSE TRANSCRIPTASE ZINC-BINDING DOMAIN-CONTAINING PROTEIN"/>
    <property type="match status" value="1"/>
</dbReference>
<gene>
    <name evidence="2" type="ORF">Sradi_6992600</name>
</gene>
<organism evidence="2">
    <name type="scientific">Sesamum radiatum</name>
    <name type="common">Black benniseed</name>
    <dbReference type="NCBI Taxonomy" id="300843"/>
    <lineage>
        <taxon>Eukaryota</taxon>
        <taxon>Viridiplantae</taxon>
        <taxon>Streptophyta</taxon>
        <taxon>Embryophyta</taxon>
        <taxon>Tracheophyta</taxon>
        <taxon>Spermatophyta</taxon>
        <taxon>Magnoliopsida</taxon>
        <taxon>eudicotyledons</taxon>
        <taxon>Gunneridae</taxon>
        <taxon>Pentapetalae</taxon>
        <taxon>asterids</taxon>
        <taxon>lamiids</taxon>
        <taxon>Lamiales</taxon>
        <taxon>Pedaliaceae</taxon>
        <taxon>Sesamum</taxon>
    </lineage>
</organism>
<dbReference type="InterPro" id="IPR005135">
    <property type="entry name" value="Endo/exonuclease/phosphatase"/>
</dbReference>
<dbReference type="Pfam" id="PF13966">
    <property type="entry name" value="zf-RVT"/>
    <property type="match status" value="1"/>
</dbReference>
<dbReference type="Pfam" id="PF03372">
    <property type="entry name" value="Exo_endo_phos"/>
    <property type="match status" value="1"/>
</dbReference>
<protein>
    <recommendedName>
        <fullName evidence="1">Reverse transcriptase domain-containing protein</fullName>
    </recommendedName>
</protein>
<dbReference type="InterPro" id="IPR043502">
    <property type="entry name" value="DNA/RNA_pol_sf"/>
</dbReference>
<dbReference type="PANTHER" id="PTHR33116">
    <property type="entry name" value="REVERSE TRANSCRIPTASE ZINC-BINDING DOMAIN-CONTAINING PROTEIN-RELATED-RELATED"/>
    <property type="match status" value="1"/>
</dbReference>
<feature type="domain" description="Reverse transcriptase" evidence="1">
    <location>
        <begin position="486"/>
        <end position="765"/>
    </location>
</feature>
<dbReference type="CDD" id="cd01650">
    <property type="entry name" value="RT_nLTR_like"/>
    <property type="match status" value="1"/>
</dbReference>
<proteinExistence type="predicted"/>
<evidence type="ECO:0000313" key="2">
    <source>
        <dbReference type="EMBL" id="KAL0292354.1"/>
    </source>
</evidence>
<dbReference type="PROSITE" id="PS50878">
    <property type="entry name" value="RT_POL"/>
    <property type="match status" value="1"/>
</dbReference>